<keyword evidence="3" id="KW-1185">Reference proteome</keyword>
<dbReference type="EMBL" id="MU853754">
    <property type="protein sequence ID" value="KAK3945567.1"/>
    <property type="molecule type" value="Genomic_DNA"/>
</dbReference>
<reference evidence="3" key="1">
    <citation type="journal article" date="2023" name="Mol. Phylogenet. Evol.">
        <title>Genome-scale phylogeny and comparative genomics of the fungal order Sordariales.</title>
        <authorList>
            <person name="Hensen N."/>
            <person name="Bonometti L."/>
            <person name="Westerberg I."/>
            <person name="Brannstrom I.O."/>
            <person name="Guillou S."/>
            <person name="Cros-Aarteil S."/>
            <person name="Calhoun S."/>
            <person name="Haridas S."/>
            <person name="Kuo A."/>
            <person name="Mondo S."/>
            <person name="Pangilinan J."/>
            <person name="Riley R."/>
            <person name="LaButti K."/>
            <person name="Andreopoulos B."/>
            <person name="Lipzen A."/>
            <person name="Chen C."/>
            <person name="Yan M."/>
            <person name="Daum C."/>
            <person name="Ng V."/>
            <person name="Clum A."/>
            <person name="Steindorff A."/>
            <person name="Ohm R.A."/>
            <person name="Martin F."/>
            <person name="Silar P."/>
            <person name="Natvig D.O."/>
            <person name="Lalanne C."/>
            <person name="Gautier V."/>
            <person name="Ament-Velasquez S.L."/>
            <person name="Kruys A."/>
            <person name="Hutchinson M.I."/>
            <person name="Powell A.J."/>
            <person name="Barry K."/>
            <person name="Miller A.N."/>
            <person name="Grigoriev I.V."/>
            <person name="Debuchy R."/>
            <person name="Gladieux P."/>
            <person name="Hiltunen Thoren M."/>
            <person name="Johannesson H."/>
        </authorList>
    </citation>
    <scope>NUCLEOTIDE SEQUENCE [LARGE SCALE GENOMIC DNA]</scope>
    <source>
        <strain evidence="3">CBS 340.73</strain>
    </source>
</reference>
<sequence>MDTPTVATPSPSSHIHTPPAPQHGYEDSWEPYTPRKSARISQRAAARHRTPSPSSRHSDIHRNSLGSPRSSKRNHPATTMASPAISPKKKRAPAVDSVRRASGTLTVEGTTHAAVALGLSPAPKPETRSTRSAISTAAGMLITPAKTPQKPPTEQSKAKVKAIARNLFHSEDEIMPSPKKARTKKYTLDSFCADDEVDEPIPIFTDSHERIPEVDNSTDNPFYVNNTAPPPSPTKRRSTRQTVTIPGEGKVSVEEAIRREDGMLIVFRGKKQFRKFTENDEASASIREALDETDGGLDSVVESRLRRPLTRSAVKPRLLFPAAKAEPDPKPIDEEDEEAETDIEDHVLAGLEDKNPSTPMDLVEAVPDTPEAPRFAPVSPPSTARTTRFGNKVAAETTPMKKKPGGKRNPFDGWRRVKGGSSDTQGHKRPGDDTLPTGPAKRART</sequence>
<gene>
    <name evidence="2" type="ORF">QBC46DRAFT_277274</name>
</gene>
<protein>
    <submittedName>
        <fullName evidence="2">Uncharacterized protein</fullName>
    </submittedName>
</protein>
<organism evidence="2 3">
    <name type="scientific">Diplogelasinospora grovesii</name>
    <dbReference type="NCBI Taxonomy" id="303347"/>
    <lineage>
        <taxon>Eukaryota</taxon>
        <taxon>Fungi</taxon>
        <taxon>Dikarya</taxon>
        <taxon>Ascomycota</taxon>
        <taxon>Pezizomycotina</taxon>
        <taxon>Sordariomycetes</taxon>
        <taxon>Sordariomycetidae</taxon>
        <taxon>Sordariales</taxon>
        <taxon>Diplogelasinosporaceae</taxon>
        <taxon>Diplogelasinospora</taxon>
    </lineage>
</organism>
<feature type="region of interest" description="Disordered" evidence="1">
    <location>
        <begin position="140"/>
        <end position="159"/>
    </location>
</feature>
<proteinExistence type="predicted"/>
<feature type="compositionally biased region" description="Low complexity" evidence="1">
    <location>
        <begin position="7"/>
        <end position="17"/>
    </location>
</feature>
<feature type="region of interest" description="Disordered" evidence="1">
    <location>
        <begin position="205"/>
        <end position="247"/>
    </location>
</feature>
<feature type="compositionally biased region" description="Acidic residues" evidence="1">
    <location>
        <begin position="333"/>
        <end position="343"/>
    </location>
</feature>
<evidence type="ECO:0000313" key="2">
    <source>
        <dbReference type="EMBL" id="KAK3945567.1"/>
    </source>
</evidence>
<evidence type="ECO:0000256" key="1">
    <source>
        <dbReference type="SAM" id="MobiDB-lite"/>
    </source>
</evidence>
<evidence type="ECO:0000313" key="3">
    <source>
        <dbReference type="Proteomes" id="UP001303473"/>
    </source>
</evidence>
<accession>A0AAN6NL27</accession>
<feature type="compositionally biased region" description="Basic and acidic residues" evidence="1">
    <location>
        <begin position="344"/>
        <end position="355"/>
    </location>
</feature>
<dbReference type="AlphaFoldDB" id="A0AAN6NL27"/>
<comment type="caution">
    <text evidence="2">The sequence shown here is derived from an EMBL/GenBank/DDBJ whole genome shotgun (WGS) entry which is preliminary data.</text>
</comment>
<feature type="compositionally biased region" description="Polar residues" evidence="1">
    <location>
        <begin position="215"/>
        <end position="226"/>
    </location>
</feature>
<dbReference type="Proteomes" id="UP001303473">
    <property type="component" value="Unassembled WGS sequence"/>
</dbReference>
<feature type="region of interest" description="Disordered" evidence="1">
    <location>
        <begin position="1"/>
        <end position="109"/>
    </location>
</feature>
<name>A0AAN6NL27_9PEZI</name>
<feature type="region of interest" description="Disordered" evidence="1">
    <location>
        <begin position="318"/>
        <end position="445"/>
    </location>
</feature>